<dbReference type="InterPro" id="IPR010644">
    <property type="entry name" value="ChdC/CLD"/>
</dbReference>
<accession>A0A917M7V6</accession>
<organism evidence="11 12">
    <name type="scientific">Virgibacillus oceani</name>
    <dbReference type="NCBI Taxonomy" id="1479511"/>
    <lineage>
        <taxon>Bacteria</taxon>
        <taxon>Bacillati</taxon>
        <taxon>Bacillota</taxon>
        <taxon>Bacilli</taxon>
        <taxon>Bacillales</taxon>
        <taxon>Bacillaceae</taxon>
        <taxon>Virgibacillus</taxon>
    </lineage>
</organism>
<dbReference type="PANTHER" id="PTHR36843:SF1">
    <property type="entry name" value="COPROHEME DECARBOXYLASE"/>
    <property type="match status" value="1"/>
</dbReference>
<evidence type="ECO:0000256" key="9">
    <source>
        <dbReference type="ARBA" id="ARBA00049935"/>
    </source>
</evidence>
<evidence type="ECO:0000256" key="1">
    <source>
        <dbReference type="ARBA" id="ARBA00014413"/>
    </source>
</evidence>
<dbReference type="GO" id="GO:0020037">
    <property type="term" value="F:heme binding"/>
    <property type="evidence" value="ECO:0007669"/>
    <property type="project" value="InterPro"/>
</dbReference>
<dbReference type="InterPro" id="IPR011008">
    <property type="entry name" value="Dimeric_a/b-barrel"/>
</dbReference>
<comment type="caution">
    <text evidence="11">The sequence shown here is derived from an EMBL/GenBank/DDBJ whole genome shotgun (WGS) entry which is preliminary data.</text>
</comment>
<sequence>MMFEHIATCRTYTDDVKRIITGSIGFDDYEWGISLFCDDVLKIKKLIYEYKI</sequence>
<dbReference type="EC" id="1.3.98.5" evidence="10"/>
<keyword evidence="4" id="KW-0408">Iron</keyword>
<evidence type="ECO:0000313" key="12">
    <source>
        <dbReference type="Proteomes" id="UP000622860"/>
    </source>
</evidence>
<dbReference type="Proteomes" id="UP000622860">
    <property type="component" value="Unassembled WGS sequence"/>
</dbReference>
<dbReference type="Pfam" id="PF06778">
    <property type="entry name" value="Chlor_dismutase"/>
    <property type="match status" value="1"/>
</dbReference>
<dbReference type="GO" id="GO:0046872">
    <property type="term" value="F:metal ion binding"/>
    <property type="evidence" value="ECO:0007669"/>
    <property type="project" value="UniProtKB-KW"/>
</dbReference>
<dbReference type="EMBL" id="BMFR01000019">
    <property type="protein sequence ID" value="GGG84796.1"/>
    <property type="molecule type" value="Genomic_DNA"/>
</dbReference>
<keyword evidence="2" id="KW-0349">Heme</keyword>
<dbReference type="Gene3D" id="3.30.70.1030">
    <property type="entry name" value="Apc35880, domain 1"/>
    <property type="match status" value="1"/>
</dbReference>
<evidence type="ECO:0000256" key="4">
    <source>
        <dbReference type="ARBA" id="ARBA00023004"/>
    </source>
</evidence>
<evidence type="ECO:0000256" key="5">
    <source>
        <dbReference type="ARBA" id="ARBA00023444"/>
    </source>
</evidence>
<keyword evidence="12" id="KW-1185">Reference proteome</keyword>
<reference evidence="11" key="1">
    <citation type="journal article" date="2014" name="Int. J. Syst. Evol. Microbiol.">
        <title>Complete genome sequence of Corynebacterium casei LMG S-19264T (=DSM 44701T), isolated from a smear-ripened cheese.</title>
        <authorList>
            <consortium name="US DOE Joint Genome Institute (JGI-PGF)"/>
            <person name="Walter F."/>
            <person name="Albersmeier A."/>
            <person name="Kalinowski J."/>
            <person name="Ruckert C."/>
        </authorList>
    </citation>
    <scope>NUCLEOTIDE SEQUENCE</scope>
    <source>
        <strain evidence="11">CGMCC 1.12754</strain>
    </source>
</reference>
<evidence type="ECO:0000313" key="11">
    <source>
        <dbReference type="EMBL" id="GGG84796.1"/>
    </source>
</evidence>
<evidence type="ECO:0000256" key="3">
    <source>
        <dbReference type="ARBA" id="ARBA00022723"/>
    </source>
</evidence>
<evidence type="ECO:0000256" key="2">
    <source>
        <dbReference type="ARBA" id="ARBA00022617"/>
    </source>
</evidence>
<evidence type="ECO:0000256" key="6">
    <source>
        <dbReference type="ARBA" id="ARBA00029882"/>
    </source>
</evidence>
<evidence type="ECO:0000256" key="8">
    <source>
        <dbReference type="ARBA" id="ARBA00049896"/>
    </source>
</evidence>
<dbReference type="GO" id="GO:0016491">
    <property type="term" value="F:oxidoreductase activity"/>
    <property type="evidence" value="ECO:0007669"/>
    <property type="project" value="InterPro"/>
</dbReference>
<dbReference type="AlphaFoldDB" id="A0A917M7V6"/>
<reference evidence="11" key="2">
    <citation type="submission" date="2020-09" db="EMBL/GenBank/DDBJ databases">
        <authorList>
            <person name="Sun Q."/>
            <person name="Zhou Y."/>
        </authorList>
    </citation>
    <scope>NUCLEOTIDE SEQUENCE</scope>
    <source>
        <strain evidence="11">CGMCC 1.12754</strain>
    </source>
</reference>
<gene>
    <name evidence="11" type="ORF">GCM10011398_33140</name>
</gene>
<keyword evidence="3" id="KW-0479">Metal-binding</keyword>
<comment type="pathway">
    <text evidence="5">Porphyrin-containing compound metabolism.</text>
</comment>
<evidence type="ECO:0000256" key="10">
    <source>
        <dbReference type="ARBA" id="ARBA00050019"/>
    </source>
</evidence>
<dbReference type="SUPFAM" id="SSF54909">
    <property type="entry name" value="Dimeric alpha+beta barrel"/>
    <property type="match status" value="1"/>
</dbReference>
<proteinExistence type="predicted"/>
<comment type="cofactor">
    <cofactor evidence="9">
        <name>Fe-coproporphyrin III</name>
        <dbReference type="ChEBI" id="CHEBI:68438"/>
    </cofactor>
</comment>
<evidence type="ECO:0000256" key="7">
    <source>
        <dbReference type="ARBA" id="ARBA00030236"/>
    </source>
</evidence>
<protein>
    <recommendedName>
        <fullName evidence="1">Coproheme decarboxylase</fullName>
        <ecNumber evidence="10">1.3.98.5</ecNumber>
    </recommendedName>
    <alternativeName>
        <fullName evidence="6">Coproheme III oxidative decarboxylase</fullName>
    </alternativeName>
    <alternativeName>
        <fullName evidence="7">Hydrogen peroxide-dependent heme synthase</fullName>
    </alternativeName>
</protein>
<comment type="catalytic activity">
    <reaction evidence="8">
        <text>Fe-coproporphyrin III + 2 H2O2 + 2 H(+) = heme b + 2 CO2 + 4 H2O</text>
        <dbReference type="Rhea" id="RHEA:56516"/>
        <dbReference type="ChEBI" id="CHEBI:15377"/>
        <dbReference type="ChEBI" id="CHEBI:15378"/>
        <dbReference type="ChEBI" id="CHEBI:16240"/>
        <dbReference type="ChEBI" id="CHEBI:16526"/>
        <dbReference type="ChEBI" id="CHEBI:60344"/>
        <dbReference type="ChEBI" id="CHEBI:68438"/>
        <dbReference type="EC" id="1.3.98.5"/>
    </reaction>
    <physiologicalReaction direction="left-to-right" evidence="8">
        <dbReference type="Rhea" id="RHEA:56517"/>
    </physiologicalReaction>
</comment>
<dbReference type="PANTHER" id="PTHR36843">
    <property type="entry name" value="HEME-DEPENDENT PEROXIDASE YWFI-RELATED"/>
    <property type="match status" value="1"/>
</dbReference>
<name>A0A917M7V6_9BACI</name>